<proteinExistence type="predicted"/>
<dbReference type="EMBL" id="UINC01203362">
    <property type="protein sequence ID" value="SVE23576.1"/>
    <property type="molecule type" value="Genomic_DNA"/>
</dbReference>
<gene>
    <name evidence="3" type="ORF">METZ01_LOCUS476430</name>
</gene>
<dbReference type="InterPro" id="IPR005182">
    <property type="entry name" value="YdbS-like_PH"/>
</dbReference>
<reference evidence="3" key="1">
    <citation type="submission" date="2018-05" db="EMBL/GenBank/DDBJ databases">
        <authorList>
            <person name="Lanie J.A."/>
            <person name="Ng W.-L."/>
            <person name="Kazmierczak K.M."/>
            <person name="Andrzejewski T.M."/>
            <person name="Davidsen T.M."/>
            <person name="Wayne K.J."/>
            <person name="Tettelin H."/>
            <person name="Glass J.I."/>
            <person name="Rusch D."/>
            <person name="Podicherti R."/>
            <person name="Tsui H.-C.T."/>
            <person name="Winkler M.E."/>
        </authorList>
    </citation>
    <scope>NUCLEOTIDE SEQUENCE</scope>
</reference>
<feature type="domain" description="YdbS-like PH" evidence="2">
    <location>
        <begin position="68"/>
        <end position="142"/>
    </location>
</feature>
<keyword evidence="1" id="KW-1133">Transmembrane helix</keyword>
<organism evidence="3">
    <name type="scientific">marine metagenome</name>
    <dbReference type="NCBI Taxonomy" id="408172"/>
    <lineage>
        <taxon>unclassified sequences</taxon>
        <taxon>metagenomes</taxon>
        <taxon>ecological metagenomes</taxon>
    </lineage>
</organism>
<evidence type="ECO:0000256" key="1">
    <source>
        <dbReference type="SAM" id="Phobius"/>
    </source>
</evidence>
<dbReference type="Pfam" id="PF03703">
    <property type="entry name" value="bPH_2"/>
    <property type="match status" value="1"/>
</dbReference>
<keyword evidence="1" id="KW-0812">Transmembrane</keyword>
<dbReference type="AlphaFoldDB" id="A0A383BTJ6"/>
<keyword evidence="1" id="KW-0472">Membrane</keyword>
<sequence length="146" mass="17180">MSYIESTLSSDEKILSTHIFHWIFLLTPVLFLFIGFLTWWVQDYPFRDYVVFLNIFFVLFALKRLIDYFCTEQVFTNKRICLKVGLIRRDTNELRNDAVENIQIKQSIIGRILGFGNLMFTGRGGSPVKFRFVVNPTQVKKEIEAI</sequence>
<accession>A0A383BTJ6</accession>
<evidence type="ECO:0000259" key="2">
    <source>
        <dbReference type="Pfam" id="PF03703"/>
    </source>
</evidence>
<dbReference type="PANTHER" id="PTHR37938">
    <property type="entry name" value="BLL0215 PROTEIN"/>
    <property type="match status" value="1"/>
</dbReference>
<name>A0A383BTJ6_9ZZZZ</name>
<dbReference type="PANTHER" id="PTHR37938:SF1">
    <property type="entry name" value="BLL0215 PROTEIN"/>
    <property type="match status" value="1"/>
</dbReference>
<evidence type="ECO:0000313" key="3">
    <source>
        <dbReference type="EMBL" id="SVE23576.1"/>
    </source>
</evidence>
<protein>
    <recommendedName>
        <fullName evidence="2">YdbS-like PH domain-containing protein</fullName>
    </recommendedName>
</protein>
<feature type="transmembrane region" description="Helical" evidence="1">
    <location>
        <begin position="20"/>
        <end position="40"/>
    </location>
</feature>
<feature type="transmembrane region" description="Helical" evidence="1">
    <location>
        <begin position="46"/>
        <end position="62"/>
    </location>
</feature>